<accession>C8XAY1</accession>
<dbReference type="OrthoDB" id="8527479at2"/>
<dbReference type="HOGENOM" id="CLU_151313_0_1_11"/>
<dbReference type="Gene3D" id="3.30.70.240">
    <property type="match status" value="1"/>
</dbReference>
<name>C8XAY1_NAKMY</name>
<dbReference type="KEGG" id="nml:Namu_3048"/>
<dbReference type="InterPro" id="IPR010152">
    <property type="entry name" value="CRISPR-assoc_prot_Cas2_sub"/>
</dbReference>
<evidence type="ECO:0000313" key="1">
    <source>
        <dbReference type="EMBL" id="ACV79384.1"/>
    </source>
</evidence>
<keyword evidence="2" id="KW-1185">Reference proteome</keyword>
<dbReference type="Pfam" id="PF09707">
    <property type="entry name" value="Cas_Cas2CT1978"/>
    <property type="match status" value="1"/>
</dbReference>
<proteinExistence type="predicted"/>
<reference evidence="2" key="1">
    <citation type="submission" date="2009-09" db="EMBL/GenBank/DDBJ databases">
        <title>The complete genome of Nakamurella multipartita DSM 44233.</title>
        <authorList>
            <consortium name="US DOE Joint Genome Institute (JGI-PGF)"/>
            <person name="Lucas S."/>
            <person name="Copeland A."/>
            <person name="Lapidus A."/>
            <person name="Glavina del Rio T."/>
            <person name="Dalin E."/>
            <person name="Tice H."/>
            <person name="Bruce D."/>
            <person name="Goodwin L."/>
            <person name="Pitluck S."/>
            <person name="Kyrpides N."/>
            <person name="Mavromatis K."/>
            <person name="Ivanova N."/>
            <person name="Ovchinnikova G."/>
            <person name="Sims D."/>
            <person name="Meincke L."/>
            <person name="Brettin T."/>
            <person name="Detter J.C."/>
            <person name="Han C."/>
            <person name="Larimer F."/>
            <person name="Land M."/>
            <person name="Hauser L."/>
            <person name="Markowitz V."/>
            <person name="Cheng J.-F."/>
            <person name="Hugenholtz P."/>
            <person name="Woyke T."/>
            <person name="Wu D."/>
            <person name="Klenk H.-P."/>
            <person name="Eisen J.A."/>
        </authorList>
    </citation>
    <scope>NUCLEOTIDE SEQUENCE [LARGE SCALE GENOMIC DNA]</scope>
    <source>
        <strain evidence="2">ATCC 700099 / DSM 44233 / CIP 104796 / JCM 9543 / NBRC 105858 / Y-104</strain>
    </source>
</reference>
<evidence type="ECO:0000313" key="2">
    <source>
        <dbReference type="Proteomes" id="UP000002218"/>
    </source>
</evidence>
<dbReference type="STRING" id="479431.Namu_3048"/>
<protein>
    <submittedName>
        <fullName evidence="1">CRISPR-associated protein Cas2</fullName>
    </submittedName>
</protein>
<gene>
    <name evidence="1" type="ordered locus">Namu_3048</name>
</gene>
<dbReference type="eggNOG" id="COG0847">
    <property type="taxonomic scope" value="Bacteria"/>
</dbReference>
<dbReference type="RefSeq" id="WP_015748252.1">
    <property type="nucleotide sequence ID" value="NC_013235.1"/>
</dbReference>
<dbReference type="CDD" id="cd09755">
    <property type="entry name" value="Cas2_I-E"/>
    <property type="match status" value="1"/>
</dbReference>
<dbReference type="InParanoid" id="C8XAY1"/>
<reference evidence="1 2" key="2">
    <citation type="journal article" date="2010" name="Stand. Genomic Sci.">
        <title>Complete genome sequence of Nakamurella multipartita type strain (Y-104).</title>
        <authorList>
            <person name="Tice H."/>
            <person name="Mayilraj S."/>
            <person name="Sims D."/>
            <person name="Lapidus A."/>
            <person name="Nolan M."/>
            <person name="Lucas S."/>
            <person name="Glavina Del Rio T."/>
            <person name="Copeland A."/>
            <person name="Cheng J.F."/>
            <person name="Meincke L."/>
            <person name="Bruce D."/>
            <person name="Goodwin L."/>
            <person name="Pitluck S."/>
            <person name="Ivanova N."/>
            <person name="Mavromatis K."/>
            <person name="Ovchinnikova G."/>
            <person name="Pati A."/>
            <person name="Chen A."/>
            <person name="Palaniappan K."/>
            <person name="Land M."/>
            <person name="Hauser L."/>
            <person name="Chang Y.J."/>
            <person name="Jeffries C.D."/>
            <person name="Detter J.C."/>
            <person name="Brettin T."/>
            <person name="Rohde M."/>
            <person name="Goker M."/>
            <person name="Bristow J."/>
            <person name="Eisen J.A."/>
            <person name="Markowitz V."/>
            <person name="Hugenholtz P."/>
            <person name="Kyrpides N.C."/>
            <person name="Klenk H.P."/>
            <person name="Chen F."/>
        </authorList>
    </citation>
    <scope>NUCLEOTIDE SEQUENCE [LARGE SCALE GENOMIC DNA]</scope>
    <source>
        <strain evidence="2">ATCC 700099 / DSM 44233 / CIP 104796 / JCM 9543 / NBRC 105858 / Y-104</strain>
    </source>
</reference>
<dbReference type="Proteomes" id="UP000002218">
    <property type="component" value="Chromosome"/>
</dbReference>
<dbReference type="EMBL" id="CP001737">
    <property type="protein sequence ID" value="ACV79384.1"/>
    <property type="molecule type" value="Genomic_DNA"/>
</dbReference>
<dbReference type="AlphaFoldDB" id="C8XAY1"/>
<dbReference type="NCBIfam" id="TIGR01873">
    <property type="entry name" value="cas_CT1978"/>
    <property type="match status" value="1"/>
</dbReference>
<organism evidence="1 2">
    <name type="scientific">Nakamurella multipartita (strain ATCC 700099 / DSM 44233 / CIP 104796 / JCM 9543 / NBRC 105858 / Y-104)</name>
    <name type="common">Microsphaera multipartita</name>
    <dbReference type="NCBI Taxonomy" id="479431"/>
    <lineage>
        <taxon>Bacteria</taxon>
        <taxon>Bacillati</taxon>
        <taxon>Actinomycetota</taxon>
        <taxon>Actinomycetes</taxon>
        <taxon>Nakamurellales</taxon>
        <taxon>Nakamurellaceae</taxon>
        <taxon>Nakamurella</taxon>
    </lineage>
</organism>
<sequence>MVVLMLTACPAGLRGHLTRWLMEIGPGVFVGRVSHRVRDLLWDRVLELAKDGRAVMVYPARNEQGLEYRVHRSSWKPIDVDGLTLMLRPDLDRAPERGAAPVADIRPGWSKASRMRRAATKKPK</sequence>